<accession>A0A8J4EGY7</accession>
<dbReference type="Gene3D" id="3.10.350.10">
    <property type="entry name" value="LysM domain"/>
    <property type="match status" value="1"/>
</dbReference>
<name>A0A8J4EGY7_9ACTN</name>
<dbReference type="Proteomes" id="UP000635606">
    <property type="component" value="Unassembled WGS sequence"/>
</dbReference>
<comment type="caution">
    <text evidence="4">The sequence shown here is derived from an EMBL/GenBank/DDBJ whole genome shotgun (WGS) entry which is preliminary data.</text>
</comment>
<keyword evidence="2" id="KW-0472">Membrane</keyword>
<dbReference type="EMBL" id="BOPH01000130">
    <property type="protein sequence ID" value="GIJ74158.1"/>
    <property type="molecule type" value="Genomic_DNA"/>
</dbReference>
<sequence>MSHVAAVVGRLLRALVALTILSGLLVGIPAGLVIFVGSPLPDHIPTPSEVTEALTSPLNDATLINLLAIIAWALWLIFLRDVIAETILATAETADARHRHPRQERRRPGGPVRLLAAVLVGAIAAAIVLDLARSAVSPSTAAEVADAAARTPAIVVTATPQQPIPRPDALAPRPALSVQPASNLAAAVTGPPTRTPDAPGGVHPVAEGDNLWDIAAATLGDPHRWREIYVLNRGHQQANGYALTDPDELHVGWILALPAPTPATPSPPPGGAPTLPAPPDPAQPGSSPGAHPSAGTPSATPPPSSAAPGAATPSTQPSSPPAGSTTPSSAPSPATPDANGDATSDGEQPGITMPSQTWISLGLAATIAAIATLLRLHQRRRARLAFPIPVRTGPTPTPVPDSLRTADTGGRRHLNATGQPATVPAAIGVDDKGQPISLFDLPGAGIAVHGPGAEPVARAILASTLATGVTATLADRPIVATTADTLTRLLPPDVAPTGLDPHHQSFDGERLVILTDTAAAVTHAEEEMIHRRRLLDTFGLDTMAALNDRVDHAEHQPPYVLLVEANDRYAARLQAVAAHRHALHLHPVILGTTDAFTGYHLADDGGLTEQSGPDRILGTPEGRLSTLTARELVDVLNLVRAAAPRPETGEDDAADSDSRFASGIEPLGLMEVPTRSQNSPAPVRLQVLGPLSVSTANWPITVGVRKGSLAVLAVLAAHPKGRTQEEIAAALHPDAHPDAGLNRVRTDLNAARSLLRDNTTVTGKGRFIVRDHGGSNRYRIDPDLIDVDLWRMLAAIDRANHIADDETACLAALEEAAACYGGDFAEGHDRTWTIDYATTFRHQVLSVYARIAELTEADQPERAIAALEKAIELDPVNEELYQRIMRIHGRQGRPDAVRRTVRLLEERLAGLGEAEPSEATRRIAARQLNLSSARGGAR</sequence>
<dbReference type="PANTHER" id="PTHR35807">
    <property type="entry name" value="TRANSCRIPTIONAL REGULATOR REDD-RELATED"/>
    <property type="match status" value="1"/>
</dbReference>
<evidence type="ECO:0000256" key="1">
    <source>
        <dbReference type="SAM" id="MobiDB-lite"/>
    </source>
</evidence>
<feature type="compositionally biased region" description="Pro residues" evidence="1">
    <location>
        <begin position="260"/>
        <end position="282"/>
    </location>
</feature>
<organism evidence="4 5">
    <name type="scientific">Virgisporangium ochraceum</name>
    <dbReference type="NCBI Taxonomy" id="65505"/>
    <lineage>
        <taxon>Bacteria</taxon>
        <taxon>Bacillati</taxon>
        <taxon>Actinomycetota</taxon>
        <taxon>Actinomycetes</taxon>
        <taxon>Micromonosporales</taxon>
        <taxon>Micromonosporaceae</taxon>
        <taxon>Virgisporangium</taxon>
    </lineage>
</organism>
<gene>
    <name evidence="4" type="ORF">Voc01_090750</name>
</gene>
<keyword evidence="2" id="KW-0812">Transmembrane</keyword>
<dbReference type="SUPFAM" id="SSF48452">
    <property type="entry name" value="TPR-like"/>
    <property type="match status" value="1"/>
</dbReference>
<proteinExistence type="predicted"/>
<feature type="region of interest" description="Disordered" evidence="1">
    <location>
        <begin position="260"/>
        <end position="353"/>
    </location>
</feature>
<dbReference type="AlphaFoldDB" id="A0A8J4EGY7"/>
<dbReference type="Pfam" id="PF03704">
    <property type="entry name" value="BTAD"/>
    <property type="match status" value="1"/>
</dbReference>
<dbReference type="SMART" id="SM01043">
    <property type="entry name" value="BTAD"/>
    <property type="match status" value="1"/>
</dbReference>
<reference evidence="4" key="1">
    <citation type="submission" date="2021-01" db="EMBL/GenBank/DDBJ databases">
        <title>Whole genome shotgun sequence of Virgisporangium ochraceum NBRC 16418.</title>
        <authorList>
            <person name="Komaki H."/>
            <person name="Tamura T."/>
        </authorList>
    </citation>
    <scope>NUCLEOTIDE SEQUENCE</scope>
    <source>
        <strain evidence="4">NBRC 16418</strain>
    </source>
</reference>
<keyword evidence="5" id="KW-1185">Reference proteome</keyword>
<protein>
    <recommendedName>
        <fullName evidence="3">Bacterial transcriptional activator domain-containing protein</fullName>
    </recommendedName>
</protein>
<keyword evidence="2" id="KW-1133">Transmembrane helix</keyword>
<feature type="transmembrane region" description="Helical" evidence="2">
    <location>
        <begin position="58"/>
        <end position="78"/>
    </location>
</feature>
<evidence type="ECO:0000256" key="2">
    <source>
        <dbReference type="SAM" id="Phobius"/>
    </source>
</evidence>
<dbReference type="Gene3D" id="1.10.10.10">
    <property type="entry name" value="Winged helix-like DNA-binding domain superfamily/Winged helix DNA-binding domain"/>
    <property type="match status" value="1"/>
</dbReference>
<evidence type="ECO:0000313" key="4">
    <source>
        <dbReference type="EMBL" id="GIJ74158.1"/>
    </source>
</evidence>
<dbReference type="InterPro" id="IPR011990">
    <property type="entry name" value="TPR-like_helical_dom_sf"/>
</dbReference>
<feature type="transmembrane region" description="Helical" evidence="2">
    <location>
        <begin position="12"/>
        <end position="38"/>
    </location>
</feature>
<evidence type="ECO:0000313" key="5">
    <source>
        <dbReference type="Proteomes" id="UP000635606"/>
    </source>
</evidence>
<feature type="compositionally biased region" description="Low complexity" evidence="1">
    <location>
        <begin position="283"/>
        <end position="298"/>
    </location>
</feature>
<feature type="transmembrane region" description="Helical" evidence="2">
    <location>
        <begin position="112"/>
        <end position="132"/>
    </location>
</feature>
<evidence type="ECO:0000259" key="3">
    <source>
        <dbReference type="SMART" id="SM01043"/>
    </source>
</evidence>
<dbReference type="RefSeq" id="WP_203933962.1">
    <property type="nucleotide sequence ID" value="NZ_BOPH01000130.1"/>
</dbReference>
<dbReference type="CDD" id="cd00118">
    <property type="entry name" value="LysM"/>
    <property type="match status" value="1"/>
</dbReference>
<dbReference type="InterPro" id="IPR036779">
    <property type="entry name" value="LysM_dom_sf"/>
</dbReference>
<feature type="compositionally biased region" description="Low complexity" evidence="1">
    <location>
        <begin position="306"/>
        <end position="336"/>
    </location>
</feature>
<dbReference type="InterPro" id="IPR018392">
    <property type="entry name" value="LysM"/>
</dbReference>
<dbReference type="InterPro" id="IPR051677">
    <property type="entry name" value="AfsR-DnrI-RedD_regulator"/>
</dbReference>
<feature type="domain" description="Bacterial transcriptional activator" evidence="3">
    <location>
        <begin position="787"/>
        <end position="928"/>
    </location>
</feature>
<dbReference type="InterPro" id="IPR005158">
    <property type="entry name" value="BTAD"/>
</dbReference>
<dbReference type="InterPro" id="IPR036388">
    <property type="entry name" value="WH-like_DNA-bd_sf"/>
</dbReference>
<dbReference type="Gene3D" id="1.25.40.10">
    <property type="entry name" value="Tetratricopeptide repeat domain"/>
    <property type="match status" value="1"/>
</dbReference>